<name>A0A9P0A972_BEMTA</name>
<protein>
    <recommendedName>
        <fullName evidence="1">CHK kinase-like domain-containing protein</fullName>
    </recommendedName>
</protein>
<dbReference type="Pfam" id="PF02958">
    <property type="entry name" value="EcKL"/>
    <property type="match status" value="1"/>
</dbReference>
<dbReference type="SUPFAM" id="SSF56112">
    <property type="entry name" value="Protein kinase-like (PK-like)"/>
    <property type="match status" value="1"/>
</dbReference>
<gene>
    <name evidence="2" type="ORF">BEMITA_LOCUS4926</name>
</gene>
<evidence type="ECO:0000259" key="1">
    <source>
        <dbReference type="SMART" id="SM00587"/>
    </source>
</evidence>
<keyword evidence="3" id="KW-1185">Reference proteome</keyword>
<dbReference type="AlphaFoldDB" id="A0A9P0A972"/>
<sequence length="394" mass="45386">MSVLEWLTSKILPEAVKTGSLGSNGMKFVSFEVSDEKGIDHVLSDVIFGDIVLESAESRRFNVPVVVKTRRQSMDQYMDGSSLFHNELLFYTEILPLLRKYDRDNLLSASFCEFVYGQATNDQKSTEDVIILKHLGQKDFRLSEDRLYLDRKHVELVLDRIGKFHALSLLCQADDPRAFEDIASKVKNIVYTDECDKQFWATAFLRGVEALEVEPEYQDRLTDLIGHCKEGRDQMEKYSSDRSGPLTVIAHGDFTRNNMMFKYGPDGAPIEVAFFDFGTIKYCSPAIDTSSFLFCNVSTEMRRDHWEHFIRTYHDAVLQMMAKRPHAPSFETVNQDLRRSGISGYHQCSLYVPMMVHKIKGIPQPYEANSTVHVEAIKHMQEVIKHMLDRDYIF</sequence>
<dbReference type="InterPro" id="IPR015897">
    <property type="entry name" value="CHK_kinase-like"/>
</dbReference>
<evidence type="ECO:0000313" key="2">
    <source>
        <dbReference type="EMBL" id="CAH0385728.1"/>
    </source>
</evidence>
<dbReference type="Proteomes" id="UP001152759">
    <property type="component" value="Chromosome 2"/>
</dbReference>
<dbReference type="PANTHER" id="PTHR11012">
    <property type="entry name" value="PROTEIN KINASE-LIKE DOMAIN-CONTAINING"/>
    <property type="match status" value="1"/>
</dbReference>
<proteinExistence type="predicted"/>
<dbReference type="InterPro" id="IPR011009">
    <property type="entry name" value="Kinase-like_dom_sf"/>
</dbReference>
<dbReference type="InterPro" id="IPR004119">
    <property type="entry name" value="EcKL"/>
</dbReference>
<organism evidence="2 3">
    <name type="scientific">Bemisia tabaci</name>
    <name type="common">Sweetpotato whitefly</name>
    <name type="synonym">Aleurodes tabaci</name>
    <dbReference type="NCBI Taxonomy" id="7038"/>
    <lineage>
        <taxon>Eukaryota</taxon>
        <taxon>Metazoa</taxon>
        <taxon>Ecdysozoa</taxon>
        <taxon>Arthropoda</taxon>
        <taxon>Hexapoda</taxon>
        <taxon>Insecta</taxon>
        <taxon>Pterygota</taxon>
        <taxon>Neoptera</taxon>
        <taxon>Paraneoptera</taxon>
        <taxon>Hemiptera</taxon>
        <taxon>Sternorrhyncha</taxon>
        <taxon>Aleyrodoidea</taxon>
        <taxon>Aleyrodidae</taxon>
        <taxon>Aleyrodinae</taxon>
        <taxon>Bemisia</taxon>
    </lineage>
</organism>
<reference evidence="2" key="1">
    <citation type="submission" date="2021-12" db="EMBL/GenBank/DDBJ databases">
        <authorList>
            <person name="King R."/>
        </authorList>
    </citation>
    <scope>NUCLEOTIDE SEQUENCE</scope>
</reference>
<dbReference type="EMBL" id="OU963863">
    <property type="protein sequence ID" value="CAH0385728.1"/>
    <property type="molecule type" value="Genomic_DNA"/>
</dbReference>
<dbReference type="PANTHER" id="PTHR11012:SF8">
    <property type="entry name" value="JUVENILE HORMONE-INDUCIBLE PROTEIN 26"/>
    <property type="match status" value="1"/>
</dbReference>
<feature type="domain" description="CHK kinase-like" evidence="1">
    <location>
        <begin position="130"/>
        <end position="323"/>
    </location>
</feature>
<accession>A0A9P0A972</accession>
<evidence type="ECO:0000313" key="3">
    <source>
        <dbReference type="Proteomes" id="UP001152759"/>
    </source>
</evidence>
<dbReference type="SMART" id="SM00587">
    <property type="entry name" value="CHK"/>
    <property type="match status" value="1"/>
</dbReference>
<dbReference type="Gene3D" id="3.90.1200.10">
    <property type="match status" value="1"/>
</dbReference>